<comment type="caution">
    <text evidence="1">The sequence shown here is derived from an EMBL/GenBank/DDBJ whole genome shotgun (WGS) entry which is preliminary data.</text>
</comment>
<accession>A0AAP2GM86</accession>
<evidence type="ECO:0000313" key="1">
    <source>
        <dbReference type="EMBL" id="MBT1695350.1"/>
    </source>
</evidence>
<keyword evidence="2" id="KW-1185">Reference proteome</keyword>
<dbReference type="AlphaFoldDB" id="A0AAP2GM86"/>
<dbReference type="RefSeq" id="WP_254158907.1">
    <property type="nucleotide sequence ID" value="NZ_JAHESF010000001.1"/>
</dbReference>
<evidence type="ECO:0008006" key="3">
    <source>
        <dbReference type="Google" id="ProtNLM"/>
    </source>
</evidence>
<gene>
    <name evidence="1" type="ORF">KK083_00590</name>
</gene>
<protein>
    <recommendedName>
        <fullName evidence="3">ABM domain-containing protein</fullName>
    </recommendedName>
</protein>
<sequence>MKTIKVTYTVKQAFAQKNQENVRAFIKDLEKINHPAIRYIAYLGEDGKTFTHIASYESDEGQKVLFGLESFRSFQQQRDDSGLEVAPRIETIETVAASYNQFQEV</sequence>
<proteinExistence type="predicted"/>
<organism evidence="1 2">
    <name type="scientific">Chryseosolibacter histidini</name>
    <dbReference type="NCBI Taxonomy" id="2782349"/>
    <lineage>
        <taxon>Bacteria</taxon>
        <taxon>Pseudomonadati</taxon>
        <taxon>Bacteroidota</taxon>
        <taxon>Cytophagia</taxon>
        <taxon>Cytophagales</taxon>
        <taxon>Chryseotaleaceae</taxon>
        <taxon>Chryseosolibacter</taxon>
    </lineage>
</organism>
<evidence type="ECO:0000313" key="2">
    <source>
        <dbReference type="Proteomes" id="UP001319200"/>
    </source>
</evidence>
<dbReference type="Proteomes" id="UP001319200">
    <property type="component" value="Unassembled WGS sequence"/>
</dbReference>
<dbReference type="EMBL" id="JAHESF010000001">
    <property type="protein sequence ID" value="MBT1695350.1"/>
    <property type="molecule type" value="Genomic_DNA"/>
</dbReference>
<reference evidence="1 2" key="1">
    <citation type="submission" date="2021-05" db="EMBL/GenBank/DDBJ databases">
        <title>A Polyphasic approach of four new species of the genus Ohtaekwangia: Ohtaekwangia histidinii sp. nov., Ohtaekwangia cretensis sp. nov., Ohtaekwangia indiensis sp. nov., Ohtaekwangia reichenbachii sp. nov. from diverse environment.</title>
        <authorList>
            <person name="Octaviana S."/>
        </authorList>
    </citation>
    <scope>NUCLEOTIDE SEQUENCE [LARGE SCALE GENOMIC DNA]</scope>
    <source>
        <strain evidence="1 2">PWU4</strain>
    </source>
</reference>
<name>A0AAP2GM86_9BACT</name>